<evidence type="ECO:0000313" key="1">
    <source>
        <dbReference type="EMBL" id="MZQ81636.1"/>
    </source>
</evidence>
<reference evidence="1 2" key="1">
    <citation type="submission" date="2019-12" db="EMBL/GenBank/DDBJ databases">
        <title>Paenibacillus sp. nov. sp. isolated from soil.</title>
        <authorList>
            <person name="Kim J."/>
            <person name="Jeong S.E."/>
            <person name="Jung H.S."/>
            <person name="Jeon C.O."/>
        </authorList>
    </citation>
    <scope>NUCLEOTIDE SEQUENCE [LARGE SCALE GENOMIC DNA]</scope>
    <source>
        <strain evidence="1 2">5J-6</strain>
    </source>
</reference>
<organism evidence="1 2">
    <name type="scientific">Paenibacillus silvestris</name>
    <dbReference type="NCBI Taxonomy" id="2606219"/>
    <lineage>
        <taxon>Bacteria</taxon>
        <taxon>Bacillati</taxon>
        <taxon>Bacillota</taxon>
        <taxon>Bacilli</taxon>
        <taxon>Bacillales</taxon>
        <taxon>Paenibacillaceae</taxon>
        <taxon>Paenibacillus</taxon>
    </lineage>
</organism>
<comment type="caution">
    <text evidence="1">The sequence shown here is derived from an EMBL/GenBank/DDBJ whole genome shotgun (WGS) entry which is preliminary data.</text>
</comment>
<evidence type="ECO:0000313" key="2">
    <source>
        <dbReference type="Proteomes" id="UP000481087"/>
    </source>
</evidence>
<proteinExistence type="predicted"/>
<keyword evidence="2" id="KW-1185">Reference proteome</keyword>
<sequence length="74" mass="8665">MLFEKQRKVLQERITVKDVQTVHDVKSGLTKSVVVPIDKLVTTKVEESDIRMIDNLLRLEETLTRVQDKNLKKF</sequence>
<dbReference type="Proteomes" id="UP000481087">
    <property type="component" value="Unassembled WGS sequence"/>
</dbReference>
<gene>
    <name evidence="1" type="ORF">GQF01_05755</name>
</gene>
<dbReference type="EMBL" id="WTUZ01000010">
    <property type="protein sequence ID" value="MZQ81636.1"/>
    <property type="molecule type" value="Genomic_DNA"/>
</dbReference>
<dbReference type="RefSeq" id="WP_161405884.1">
    <property type="nucleotide sequence ID" value="NZ_WTUZ01000010.1"/>
</dbReference>
<name>A0A6L8UWS0_9BACL</name>
<dbReference type="AlphaFoldDB" id="A0A6L8UWS0"/>
<accession>A0A6L8UWS0</accession>
<protein>
    <submittedName>
        <fullName evidence="1">Uncharacterized protein</fullName>
    </submittedName>
</protein>